<feature type="active site" description="Tele-phosphohistidine intermediate" evidence="3">
    <location>
        <position position="12"/>
    </location>
</feature>
<dbReference type="InterPro" id="IPR029033">
    <property type="entry name" value="His_PPase_superfam"/>
</dbReference>
<feature type="active site" description="Proton donor/acceptor" evidence="3">
    <location>
        <position position="86"/>
    </location>
</feature>
<comment type="caution">
    <text evidence="5">The sequence shown here is derived from an EMBL/GenBank/DDBJ whole genome shotgun (WGS) entry which is preliminary data.</text>
</comment>
<protein>
    <submittedName>
        <fullName evidence="5">Histidine phosphatase family protein</fullName>
    </submittedName>
</protein>
<keyword evidence="6" id="KW-1185">Reference proteome</keyword>
<dbReference type="PROSITE" id="PS00175">
    <property type="entry name" value="PG_MUTASE"/>
    <property type="match status" value="1"/>
</dbReference>
<dbReference type="GO" id="GO:0005737">
    <property type="term" value="C:cytoplasm"/>
    <property type="evidence" value="ECO:0007669"/>
    <property type="project" value="TreeGrafter"/>
</dbReference>
<sequence length="204" mass="22280">MTTVTRLCVTRHGETDWNNSGILQGWTDVPLNDRGREQSHALAQALSGAGFTQVCSSPLCRCLETAEIVAADLGLPAPRASDGLKERHFGDVQGMPKAELLVTHPGLHQEILRRNPACDFAGGETMDAFAHRVMAALIQIAAEAPEERTLIITHGWVMDVITREVRAQPRAAILDMKRRNGESLWLEALRTGGFREGPGPLRSV</sequence>
<evidence type="ECO:0000256" key="1">
    <source>
        <dbReference type="ARBA" id="ARBA00023152"/>
    </source>
</evidence>
<proteinExistence type="predicted"/>
<dbReference type="Proteomes" id="UP000483379">
    <property type="component" value="Unassembled WGS sequence"/>
</dbReference>
<keyword evidence="2" id="KW-0413">Isomerase</keyword>
<feature type="binding site" evidence="4">
    <location>
        <begin position="113"/>
        <end position="114"/>
    </location>
    <ligand>
        <name>substrate</name>
    </ligand>
</feature>
<evidence type="ECO:0000313" key="6">
    <source>
        <dbReference type="Proteomes" id="UP000483379"/>
    </source>
</evidence>
<dbReference type="SUPFAM" id="SSF53254">
    <property type="entry name" value="Phosphoglycerate mutase-like"/>
    <property type="match status" value="1"/>
</dbReference>
<dbReference type="Pfam" id="PF00300">
    <property type="entry name" value="His_Phos_1"/>
    <property type="match status" value="1"/>
</dbReference>
<evidence type="ECO:0000256" key="3">
    <source>
        <dbReference type="PIRSR" id="PIRSR613078-1"/>
    </source>
</evidence>
<dbReference type="InterPro" id="IPR001345">
    <property type="entry name" value="PG/BPGM_mutase_AS"/>
</dbReference>
<dbReference type="SMART" id="SM00855">
    <property type="entry name" value="PGAM"/>
    <property type="match status" value="1"/>
</dbReference>
<dbReference type="EMBL" id="JAAIJQ010000010">
    <property type="protein sequence ID" value="NEV61222.1"/>
    <property type="molecule type" value="Genomic_DNA"/>
</dbReference>
<dbReference type="CDD" id="cd07067">
    <property type="entry name" value="HP_PGM_like"/>
    <property type="match status" value="1"/>
</dbReference>
<evidence type="ECO:0000256" key="4">
    <source>
        <dbReference type="PIRSR" id="PIRSR613078-2"/>
    </source>
</evidence>
<gene>
    <name evidence="5" type="ORF">G3446_04785</name>
</gene>
<feature type="binding site" evidence="4">
    <location>
        <position position="97"/>
    </location>
    <ligand>
        <name>substrate</name>
    </ligand>
</feature>
<dbReference type="RefSeq" id="WP_164451271.1">
    <property type="nucleotide sequence ID" value="NZ_JAAIJQ010000010.1"/>
</dbReference>
<dbReference type="GO" id="GO:0016791">
    <property type="term" value="F:phosphatase activity"/>
    <property type="evidence" value="ECO:0007669"/>
    <property type="project" value="TreeGrafter"/>
</dbReference>
<dbReference type="Gene3D" id="3.40.50.1240">
    <property type="entry name" value="Phosphoglycerate mutase-like"/>
    <property type="match status" value="1"/>
</dbReference>
<accession>A0A6M0JUL1</accession>
<evidence type="ECO:0000256" key="2">
    <source>
        <dbReference type="ARBA" id="ARBA00023235"/>
    </source>
</evidence>
<dbReference type="PANTHER" id="PTHR48100">
    <property type="entry name" value="BROAD-SPECIFICITY PHOSPHATASE YOR283W-RELATED"/>
    <property type="match status" value="1"/>
</dbReference>
<feature type="binding site" evidence="4">
    <location>
        <position position="61"/>
    </location>
    <ligand>
        <name>substrate</name>
    </ligand>
</feature>
<feature type="binding site" evidence="4">
    <location>
        <begin position="11"/>
        <end position="18"/>
    </location>
    <ligand>
        <name>substrate</name>
    </ligand>
</feature>
<dbReference type="InterPro" id="IPR050275">
    <property type="entry name" value="PGM_Phosphatase"/>
</dbReference>
<keyword evidence="1" id="KW-0324">Glycolysis</keyword>
<dbReference type="InterPro" id="IPR013078">
    <property type="entry name" value="His_Pase_superF_clade-1"/>
</dbReference>
<evidence type="ECO:0000313" key="5">
    <source>
        <dbReference type="EMBL" id="NEV61222.1"/>
    </source>
</evidence>
<dbReference type="PANTHER" id="PTHR48100:SF1">
    <property type="entry name" value="HISTIDINE PHOSPHATASE FAMILY PROTEIN-RELATED"/>
    <property type="match status" value="1"/>
</dbReference>
<dbReference type="AlphaFoldDB" id="A0A6M0JUL1"/>
<name>A0A6M0JUL1_9GAMM</name>
<reference evidence="5 6" key="1">
    <citation type="submission" date="2020-02" db="EMBL/GenBank/DDBJ databases">
        <title>Genome sequences of Thiorhodococcus mannitoliphagus and Thiorhodococcus minor, purple sulfur photosynthetic bacteria in the gammaproteobacterial family, Chromatiaceae.</title>
        <authorList>
            <person name="Aviles F.A."/>
            <person name="Meyer T.E."/>
            <person name="Kyndt J.A."/>
        </authorList>
    </citation>
    <scope>NUCLEOTIDE SEQUENCE [LARGE SCALE GENOMIC DNA]</scope>
    <source>
        <strain evidence="5 6">DSM 11518</strain>
    </source>
</reference>
<organism evidence="5 6">
    <name type="scientific">Thiorhodococcus minor</name>
    <dbReference type="NCBI Taxonomy" id="57489"/>
    <lineage>
        <taxon>Bacteria</taxon>
        <taxon>Pseudomonadati</taxon>
        <taxon>Pseudomonadota</taxon>
        <taxon>Gammaproteobacteria</taxon>
        <taxon>Chromatiales</taxon>
        <taxon>Chromatiaceae</taxon>
        <taxon>Thiorhodococcus</taxon>
    </lineage>
</organism>